<evidence type="ECO:0000256" key="1">
    <source>
        <dbReference type="ARBA" id="ARBA00001941"/>
    </source>
</evidence>
<keyword evidence="4" id="KW-0479">Metal-binding</keyword>
<protein>
    <recommendedName>
        <fullName evidence="13">Cytosol non-specific dipeptidase</fullName>
        <ecNumber evidence="10">3.4.13.18</ecNumber>
    </recommendedName>
    <alternativeName>
        <fullName evidence="16">Aminoacyl-histidine dipeptidase</fullName>
    </alternativeName>
    <alternativeName>
        <fullName evidence="15">Beta-alanyl-histidine dipeptidase</fullName>
    </alternativeName>
    <alternativeName>
        <fullName evidence="14">Carnosinase</fullName>
    </alternativeName>
    <alternativeName>
        <fullName evidence="11">Peptidase D</fullName>
    </alternativeName>
    <alternativeName>
        <fullName evidence="17">Xaa-His dipeptidase</fullName>
    </alternativeName>
</protein>
<keyword evidence="7" id="KW-0482">Metalloprotease</keyword>
<gene>
    <name evidence="19" type="ORF">SAMN05216544_1290</name>
</gene>
<dbReference type="FunFam" id="3.40.630.10:FF:000015">
    <property type="entry name" value="Aminoacyl-histidine dipeptidase PepD"/>
    <property type="match status" value="1"/>
</dbReference>
<evidence type="ECO:0000256" key="9">
    <source>
        <dbReference type="ARBA" id="ARBA00036421"/>
    </source>
</evidence>
<dbReference type="SUPFAM" id="SSF53187">
    <property type="entry name" value="Zn-dependent exopeptidases"/>
    <property type="match status" value="1"/>
</dbReference>
<dbReference type="InterPro" id="IPR001160">
    <property type="entry name" value="Peptidase_M20C"/>
</dbReference>
<dbReference type="PANTHER" id="PTHR43501">
    <property type="entry name" value="CYTOSOL NON-SPECIFIC DIPEPTIDASE"/>
    <property type="match status" value="1"/>
</dbReference>
<evidence type="ECO:0000256" key="4">
    <source>
        <dbReference type="ARBA" id="ARBA00022723"/>
    </source>
</evidence>
<evidence type="ECO:0000256" key="7">
    <source>
        <dbReference type="ARBA" id="ARBA00023049"/>
    </source>
</evidence>
<evidence type="ECO:0000256" key="13">
    <source>
        <dbReference type="ARBA" id="ARBA00071271"/>
    </source>
</evidence>
<dbReference type="GO" id="GO:0006508">
    <property type="term" value="P:proteolysis"/>
    <property type="evidence" value="ECO:0007669"/>
    <property type="project" value="UniProtKB-KW"/>
</dbReference>
<dbReference type="PIRSF" id="PIRSF016599">
    <property type="entry name" value="Xaa-His_dipept"/>
    <property type="match status" value="1"/>
</dbReference>
<comment type="similarity">
    <text evidence="12">Belongs to the peptidase M20C family.</text>
</comment>
<dbReference type="FunFam" id="3.40.630.10:FF:000072">
    <property type="entry name" value="Aminoacyl-histidine dipeptidase"/>
    <property type="match status" value="1"/>
</dbReference>
<comment type="cofactor">
    <cofactor evidence="1">
        <name>Co(2+)</name>
        <dbReference type="ChEBI" id="CHEBI:48828"/>
    </cofactor>
</comment>
<comment type="cofactor">
    <cofactor evidence="2">
        <name>Zn(2+)</name>
        <dbReference type="ChEBI" id="CHEBI:29105"/>
    </cofactor>
</comment>
<sequence length="483" mass="52471">MGILTGLEPEKVFYYFEEITKIPHGSRDTKRISDYLVGFAKEHNLKYIQDELNNVIIFKNASKGYENADSVIIQGHMDMVCEKEDDCDIDFSKDPLRLEVNDGIISAKGTTLGGDDGIAVAYALAILDDETILHPALEVVITVDEEIGMLGAADLDTTPLKSKMMINIDSEDEGILLASCAGGMTATVHLPIAKETLKAKKATVVVDGLVGGHSGVEINKGRANANKLVGRVLYALSKEFNFKLVSIKGGLKDNAIPRASKAELAFDASTDMNAVKACLAEFEAIFKHEFKTTDAGVKVSLVDEAETEVSAFDKASTTKVITALMNLPLGIQRMSFDIEGLVQTSLNLGILETKEEEVALSYSVRSSVASESKDLYSQLESLASALGGCVTSMGEYPAWEYKEDSKLREVMVESFKRQYGHDPEIQAIHAGLECGLFAGKIEGLDAVSFGPDMKDVHTPNESMDVVSVKRTWDYLVDVLASLK</sequence>
<dbReference type="EMBL" id="FNHZ01000003">
    <property type="protein sequence ID" value="SDM86350.1"/>
    <property type="molecule type" value="Genomic_DNA"/>
</dbReference>
<evidence type="ECO:0000256" key="8">
    <source>
        <dbReference type="ARBA" id="ARBA00023285"/>
    </source>
</evidence>
<dbReference type="PRINTS" id="PR00934">
    <property type="entry name" value="XHISDIPTASE"/>
</dbReference>
<evidence type="ECO:0000256" key="5">
    <source>
        <dbReference type="ARBA" id="ARBA00022801"/>
    </source>
</evidence>
<keyword evidence="3" id="KW-0645">Protease</keyword>
<accession>A0A1G9WPB9</accession>
<evidence type="ECO:0000256" key="12">
    <source>
        <dbReference type="ARBA" id="ARBA00061423"/>
    </source>
</evidence>
<dbReference type="Pfam" id="PF01546">
    <property type="entry name" value="Peptidase_M20"/>
    <property type="match status" value="1"/>
</dbReference>
<proteinExistence type="inferred from homology"/>
<dbReference type="GO" id="GO:0046872">
    <property type="term" value="F:metal ion binding"/>
    <property type="evidence" value="ECO:0007669"/>
    <property type="project" value="UniProtKB-KW"/>
</dbReference>
<dbReference type="Pfam" id="PF07687">
    <property type="entry name" value="M20_dimer"/>
    <property type="match status" value="1"/>
</dbReference>
<feature type="domain" description="Peptidase M20 dimerisation" evidence="18">
    <location>
        <begin position="208"/>
        <end position="292"/>
    </location>
</feature>
<dbReference type="OrthoDB" id="9773892at2"/>
<keyword evidence="20" id="KW-1185">Reference proteome</keyword>
<dbReference type="GO" id="GO:0005829">
    <property type="term" value="C:cytosol"/>
    <property type="evidence" value="ECO:0007669"/>
    <property type="project" value="TreeGrafter"/>
</dbReference>
<dbReference type="Gene3D" id="3.40.630.10">
    <property type="entry name" value="Zn peptidases"/>
    <property type="match status" value="2"/>
</dbReference>
<name>A0A1G9WPB9_9FIRM</name>
<dbReference type="Proteomes" id="UP000187651">
    <property type="component" value="Unassembled WGS sequence"/>
</dbReference>
<keyword evidence="6" id="KW-0862">Zinc</keyword>
<evidence type="ECO:0000256" key="16">
    <source>
        <dbReference type="ARBA" id="ARBA00077688"/>
    </source>
</evidence>
<evidence type="ECO:0000313" key="20">
    <source>
        <dbReference type="Proteomes" id="UP000187651"/>
    </source>
</evidence>
<evidence type="ECO:0000313" key="19">
    <source>
        <dbReference type="EMBL" id="SDM86350.1"/>
    </source>
</evidence>
<reference evidence="20" key="1">
    <citation type="submission" date="2016-10" db="EMBL/GenBank/DDBJ databases">
        <authorList>
            <person name="Varghese N."/>
            <person name="Submissions S."/>
        </authorList>
    </citation>
    <scope>NUCLEOTIDE SEQUENCE [LARGE SCALE GENOMIC DNA]</scope>
    <source>
        <strain evidence="20">M83</strain>
    </source>
</reference>
<evidence type="ECO:0000256" key="17">
    <source>
        <dbReference type="ARBA" id="ARBA00078074"/>
    </source>
</evidence>
<evidence type="ECO:0000256" key="2">
    <source>
        <dbReference type="ARBA" id="ARBA00001947"/>
    </source>
</evidence>
<dbReference type="NCBIfam" id="TIGR01893">
    <property type="entry name" value="aa-his-dipept"/>
    <property type="match status" value="1"/>
</dbReference>
<dbReference type="PANTHER" id="PTHR43501:SF1">
    <property type="entry name" value="CYTOSOL NON-SPECIFIC DIPEPTIDASE"/>
    <property type="match status" value="1"/>
</dbReference>
<dbReference type="AlphaFoldDB" id="A0A1G9WPB9"/>
<dbReference type="GO" id="GO:0070573">
    <property type="term" value="F:metallodipeptidase activity"/>
    <property type="evidence" value="ECO:0007669"/>
    <property type="project" value="TreeGrafter"/>
</dbReference>
<dbReference type="RefSeq" id="WP_074521453.1">
    <property type="nucleotide sequence ID" value="NZ_FNHZ01000003.1"/>
</dbReference>
<dbReference type="InterPro" id="IPR002933">
    <property type="entry name" value="Peptidase_M20"/>
</dbReference>
<evidence type="ECO:0000256" key="6">
    <source>
        <dbReference type="ARBA" id="ARBA00022833"/>
    </source>
</evidence>
<keyword evidence="5" id="KW-0378">Hydrolase</keyword>
<evidence type="ECO:0000259" key="18">
    <source>
        <dbReference type="Pfam" id="PF07687"/>
    </source>
</evidence>
<evidence type="ECO:0000256" key="11">
    <source>
        <dbReference type="ARBA" id="ARBA00044252"/>
    </source>
</evidence>
<evidence type="ECO:0000256" key="14">
    <source>
        <dbReference type="ARBA" id="ARBA00075285"/>
    </source>
</evidence>
<evidence type="ECO:0000256" key="15">
    <source>
        <dbReference type="ARBA" id="ARBA00076004"/>
    </source>
</evidence>
<dbReference type="CDD" id="cd03890">
    <property type="entry name" value="M20_pepD"/>
    <property type="match status" value="1"/>
</dbReference>
<keyword evidence="8" id="KW-0170">Cobalt</keyword>
<organism evidence="19 20">
    <name type="scientific">Lachnospira pectinoschiza</name>
    <dbReference type="NCBI Taxonomy" id="28052"/>
    <lineage>
        <taxon>Bacteria</taxon>
        <taxon>Bacillati</taxon>
        <taxon>Bacillota</taxon>
        <taxon>Clostridia</taxon>
        <taxon>Lachnospirales</taxon>
        <taxon>Lachnospiraceae</taxon>
        <taxon>Lachnospira</taxon>
    </lineage>
</organism>
<dbReference type="InterPro" id="IPR011650">
    <property type="entry name" value="Peptidase_M20_dimer"/>
</dbReference>
<comment type="catalytic activity">
    <reaction evidence="9">
        <text>Hydrolysis of dipeptides, preferentially hydrophobic dipeptides including prolyl amino acids.</text>
        <dbReference type="EC" id="3.4.13.18"/>
    </reaction>
</comment>
<evidence type="ECO:0000256" key="3">
    <source>
        <dbReference type="ARBA" id="ARBA00022670"/>
    </source>
</evidence>
<dbReference type="EC" id="3.4.13.18" evidence="10"/>
<evidence type="ECO:0000256" key="10">
    <source>
        <dbReference type="ARBA" id="ARBA00038976"/>
    </source>
</evidence>